<evidence type="ECO:0000313" key="4">
    <source>
        <dbReference type="Proteomes" id="UP001152747"/>
    </source>
</evidence>
<gene>
    <name evidence="3" type="ORF">CAMP_LOCUS15728</name>
</gene>
<evidence type="ECO:0000256" key="2">
    <source>
        <dbReference type="SAM" id="SignalP"/>
    </source>
</evidence>
<dbReference type="Proteomes" id="UP001152747">
    <property type="component" value="Unassembled WGS sequence"/>
</dbReference>
<feature type="chain" id="PRO_5040441432" evidence="2">
    <location>
        <begin position="18"/>
        <end position="86"/>
    </location>
</feature>
<reference evidence="3" key="1">
    <citation type="submission" date="2022-11" db="EMBL/GenBank/DDBJ databases">
        <authorList>
            <person name="Kikuchi T."/>
        </authorList>
    </citation>
    <scope>NUCLEOTIDE SEQUENCE</scope>
    <source>
        <strain evidence="3">PS1010</strain>
    </source>
</reference>
<feature type="compositionally biased region" description="Low complexity" evidence="1">
    <location>
        <begin position="56"/>
        <end position="77"/>
    </location>
</feature>
<organism evidence="3 4">
    <name type="scientific">Caenorhabditis angaria</name>
    <dbReference type="NCBI Taxonomy" id="860376"/>
    <lineage>
        <taxon>Eukaryota</taxon>
        <taxon>Metazoa</taxon>
        <taxon>Ecdysozoa</taxon>
        <taxon>Nematoda</taxon>
        <taxon>Chromadorea</taxon>
        <taxon>Rhabditida</taxon>
        <taxon>Rhabditina</taxon>
        <taxon>Rhabditomorpha</taxon>
        <taxon>Rhabditoidea</taxon>
        <taxon>Rhabditidae</taxon>
        <taxon>Peloderinae</taxon>
        <taxon>Caenorhabditis</taxon>
    </lineage>
</organism>
<evidence type="ECO:0000256" key="1">
    <source>
        <dbReference type="SAM" id="MobiDB-lite"/>
    </source>
</evidence>
<accession>A0A9P1IYL4</accession>
<evidence type="ECO:0000313" key="3">
    <source>
        <dbReference type="EMBL" id="CAI5453091.1"/>
    </source>
</evidence>
<feature type="region of interest" description="Disordered" evidence="1">
    <location>
        <begin position="43"/>
        <end position="86"/>
    </location>
</feature>
<keyword evidence="2" id="KW-0732">Signal</keyword>
<dbReference type="EMBL" id="CANHGI010000005">
    <property type="protein sequence ID" value="CAI5453091.1"/>
    <property type="molecule type" value="Genomic_DNA"/>
</dbReference>
<keyword evidence="4" id="KW-1185">Reference proteome</keyword>
<protein>
    <submittedName>
        <fullName evidence="3">Uncharacterized protein</fullName>
    </submittedName>
</protein>
<comment type="caution">
    <text evidence="3">The sequence shown here is derived from an EMBL/GenBank/DDBJ whole genome shotgun (WGS) entry which is preliminary data.</text>
</comment>
<dbReference type="AlphaFoldDB" id="A0A9P1IYL4"/>
<feature type="signal peptide" evidence="2">
    <location>
        <begin position="1"/>
        <end position="17"/>
    </location>
</feature>
<proteinExistence type="predicted"/>
<sequence>MRFLIVLLLISIGAAWAGYGAPFGGGFGGGPYGGFGGGPGFGGGGFQQSGSNWGRSSSFKQSVSQSSSGFNNNFGSSGQFGGWGRK</sequence>
<name>A0A9P1IYL4_9PELO</name>